<accession>A0A6P1CUJ0</accession>
<dbReference type="InterPro" id="IPR023346">
    <property type="entry name" value="Lysozyme-like_dom_sf"/>
</dbReference>
<name>A0A6P1CUJ0_9NOCA</name>
<feature type="compositionally biased region" description="Low complexity" evidence="1">
    <location>
        <begin position="352"/>
        <end position="362"/>
    </location>
</feature>
<feature type="compositionally biased region" description="Pro residues" evidence="1">
    <location>
        <begin position="305"/>
        <end position="317"/>
    </location>
</feature>
<feature type="signal peptide" evidence="2">
    <location>
        <begin position="1"/>
        <end position="23"/>
    </location>
</feature>
<gene>
    <name evidence="4" type="ORF">GV791_23300</name>
</gene>
<dbReference type="AlphaFoldDB" id="A0A6P1CUJ0"/>
<dbReference type="GO" id="GO:0009253">
    <property type="term" value="P:peptidoglycan catabolic process"/>
    <property type="evidence" value="ECO:0007669"/>
    <property type="project" value="TreeGrafter"/>
</dbReference>
<dbReference type="EMBL" id="JAAGVB010000045">
    <property type="protein sequence ID" value="NEW35472.1"/>
    <property type="molecule type" value="Genomic_DNA"/>
</dbReference>
<feature type="domain" description="Transglycosylase SLT" evidence="3">
    <location>
        <begin position="172"/>
        <end position="223"/>
    </location>
</feature>
<dbReference type="GO" id="GO:0008933">
    <property type="term" value="F:peptidoglycan lytic transglycosylase activity"/>
    <property type="evidence" value="ECO:0007669"/>
    <property type="project" value="TreeGrafter"/>
</dbReference>
<evidence type="ECO:0000313" key="4">
    <source>
        <dbReference type="EMBL" id="NEW35472.1"/>
    </source>
</evidence>
<organism evidence="4 5">
    <name type="scientific">Nocardia cyriacigeorgica</name>
    <dbReference type="NCBI Taxonomy" id="135487"/>
    <lineage>
        <taxon>Bacteria</taxon>
        <taxon>Bacillati</taxon>
        <taxon>Actinomycetota</taxon>
        <taxon>Actinomycetes</taxon>
        <taxon>Mycobacteriales</taxon>
        <taxon>Nocardiaceae</taxon>
        <taxon>Nocardia</taxon>
    </lineage>
</organism>
<feature type="region of interest" description="Disordered" evidence="1">
    <location>
        <begin position="22"/>
        <end position="46"/>
    </location>
</feature>
<evidence type="ECO:0000259" key="3">
    <source>
        <dbReference type="Pfam" id="PF13406"/>
    </source>
</evidence>
<dbReference type="SUPFAM" id="SSF53955">
    <property type="entry name" value="Lysozyme-like"/>
    <property type="match status" value="1"/>
</dbReference>
<evidence type="ECO:0000256" key="2">
    <source>
        <dbReference type="SAM" id="SignalP"/>
    </source>
</evidence>
<reference evidence="4 5" key="1">
    <citation type="submission" date="2020-01" db="EMBL/GenBank/DDBJ databases">
        <title>Genetics and antimicrobial susceptibilities of Nocardia species isolated from the soil; a comparison with species isolated from humans.</title>
        <authorList>
            <person name="Carrasco G."/>
            <person name="Monzon S."/>
            <person name="Sansegundo M."/>
            <person name="Garcia E."/>
            <person name="Garrido N."/>
            <person name="Medina M.J."/>
            <person name="Villalon P."/>
            <person name="Ramirez-Arocha A.C."/>
            <person name="Jimenez P."/>
            <person name="Cuesta I."/>
            <person name="Valdezate S."/>
        </authorList>
    </citation>
    <scope>NUCLEOTIDE SEQUENCE [LARGE SCALE GENOMIC DNA]</scope>
    <source>
        <strain evidence="4 5">CNM20110626</strain>
    </source>
</reference>
<protein>
    <submittedName>
        <fullName evidence="4">Lytic transglycosylase</fullName>
    </submittedName>
</protein>
<dbReference type="Gene3D" id="1.10.530.10">
    <property type="match status" value="1"/>
</dbReference>
<feature type="compositionally biased region" description="Pro residues" evidence="1">
    <location>
        <begin position="366"/>
        <end position="375"/>
    </location>
</feature>
<dbReference type="PRINTS" id="PR01217">
    <property type="entry name" value="PRICHEXTENSN"/>
</dbReference>
<feature type="compositionally biased region" description="Pro residues" evidence="1">
    <location>
        <begin position="429"/>
        <end position="445"/>
    </location>
</feature>
<feature type="chain" id="PRO_5026689350" evidence="2">
    <location>
        <begin position="24"/>
        <end position="464"/>
    </location>
</feature>
<comment type="caution">
    <text evidence="4">The sequence shown here is derived from an EMBL/GenBank/DDBJ whole genome shotgun (WGS) entry which is preliminary data.</text>
</comment>
<feature type="compositionally biased region" description="Low complexity" evidence="1">
    <location>
        <begin position="22"/>
        <end position="36"/>
    </location>
</feature>
<feature type="compositionally biased region" description="Low complexity" evidence="1">
    <location>
        <begin position="385"/>
        <end position="422"/>
    </location>
</feature>
<dbReference type="PANTHER" id="PTHR30163:SF8">
    <property type="entry name" value="LYTIC MUREIN TRANSGLYCOSYLASE"/>
    <property type="match status" value="1"/>
</dbReference>
<evidence type="ECO:0000313" key="5">
    <source>
        <dbReference type="Proteomes" id="UP000471166"/>
    </source>
</evidence>
<proteinExistence type="predicted"/>
<evidence type="ECO:0000256" key="1">
    <source>
        <dbReference type="SAM" id="MobiDB-lite"/>
    </source>
</evidence>
<feature type="compositionally biased region" description="Pro residues" evidence="1">
    <location>
        <begin position="336"/>
        <end position="351"/>
    </location>
</feature>
<dbReference type="CDD" id="cd13399">
    <property type="entry name" value="Slt35-like"/>
    <property type="match status" value="1"/>
</dbReference>
<keyword evidence="2" id="KW-0732">Signal</keyword>
<dbReference type="Proteomes" id="UP000471166">
    <property type="component" value="Unassembled WGS sequence"/>
</dbReference>
<feature type="region of interest" description="Disordered" evidence="1">
    <location>
        <begin position="275"/>
        <end position="464"/>
    </location>
</feature>
<sequence length="464" mass="45240">MRMSAPVAVAAVIAAGVAVPSSAAGGADSVPSGGPPESVAASRPDDGGQAHVVGLLPVAAPPPRMLRSVQPVAADAGGGAVQRYEVALPVSDGALGIPEIVLAAYRNAELALASSTPGCGLSWFLLAGIGRIESGHAAGGRVDSGGTTVQPIFGPALDGTLPGNEVIPAAGGGYVRAIGPMQFLPETWEKYSADGNGDGAADPHNVFDATLAAGRYLCSGGLDLRDPVQETRAILRYNNSRVYAADVLSWSAAYRSGGAPVPAADLAPIPVMPPDPATTPPTIQAAPMPGPLQLEPMTSVSIPHRPTPPLLTIPGLPPIDCGLLCAGPHENSGPTDQPPAQPQSPPAPGEPAAPGVPLAPGGPAAPGVPPAPGGPATPGGPAAPGGPSTPGRQVVPYGSAVPGAPAAPDGPAAQGEPATPGGPASPGGPATPPVDEPAPEPPAPHVPSITLPFGIVVPLPAPPT</sequence>
<dbReference type="PANTHER" id="PTHR30163">
    <property type="entry name" value="MEMBRANE-BOUND LYTIC MUREIN TRANSGLYCOSYLASE B"/>
    <property type="match status" value="1"/>
</dbReference>
<dbReference type="InterPro" id="IPR043426">
    <property type="entry name" value="MltB-like"/>
</dbReference>
<dbReference type="InterPro" id="IPR031304">
    <property type="entry name" value="SLT_2"/>
</dbReference>
<dbReference type="Pfam" id="PF13406">
    <property type="entry name" value="SLT_2"/>
    <property type="match status" value="1"/>
</dbReference>